<evidence type="ECO:0000313" key="5">
    <source>
        <dbReference type="EMBL" id="MFC4588941.1"/>
    </source>
</evidence>
<keyword evidence="3" id="KW-0732">Signal</keyword>
<dbReference type="InterPro" id="IPR029058">
    <property type="entry name" value="AB_hydrolase_fold"/>
</dbReference>
<dbReference type="RefSeq" id="WP_262842164.1">
    <property type="nucleotide sequence ID" value="NZ_JANZYP010000009.1"/>
</dbReference>
<feature type="transmembrane region" description="Helical" evidence="2">
    <location>
        <begin position="372"/>
        <end position="395"/>
    </location>
</feature>
<dbReference type="InterPro" id="IPR001375">
    <property type="entry name" value="Peptidase_S9_cat"/>
</dbReference>
<evidence type="ECO:0000313" key="6">
    <source>
        <dbReference type="Proteomes" id="UP001595891"/>
    </source>
</evidence>
<sequence length="514" mass="53791">MRRLLPATTLAIGLLTLLPAPPATASTPDAPPSLSASLLTAPASTAGDPPPQAGPLLSPTVSTADDPPTLAVPSDLRATEVSFTGAGGLAMHGTVLSPVGAKTALPGMVLVHGAGATLRTKLMGEAIAFAHQGLSVLVYDKRTLGYSLFHRSYSQLADDAIGGIAALRAQPGVDPAKVGIWGLSEGGWVAPMAAARSKDIAFLVTVGANAMQPLRQQTWAVAAGLRKAGVSGSLIDHAELNLYRTIADGGMFPEPYYDARPTIAAVRQPVLGIWGVDDLLTPPVENPPMFAKALQQGGNEHYTFRYFAGADHAAHRTPDRGVTRLPELIPGYADLVGSWVKDVTSGKYPTVRVSGPPPVQVSPSVPVDPPAWWASAWAQLAALVLFAAGFIGYPLTALVRRLRGRGRAPVSRAARLLSATGLTAVLGSFCYMFYLVMTGGKLAAPGPVLAGRPLIWLALQAVAVVAVLATARTALSWHRTPSPVPPTERTRFTLLLTAGTLFIPWSLYWGLLLP</sequence>
<dbReference type="GO" id="GO:0016787">
    <property type="term" value="F:hydrolase activity"/>
    <property type="evidence" value="ECO:0007669"/>
    <property type="project" value="UniProtKB-KW"/>
</dbReference>
<dbReference type="Proteomes" id="UP001595891">
    <property type="component" value="Unassembled WGS sequence"/>
</dbReference>
<dbReference type="SUPFAM" id="SSF53474">
    <property type="entry name" value="alpha/beta-Hydrolases"/>
    <property type="match status" value="1"/>
</dbReference>
<gene>
    <name evidence="5" type="ORF">ACFO8L_22820</name>
</gene>
<dbReference type="Pfam" id="PF00326">
    <property type="entry name" value="Peptidase_S9"/>
    <property type="match status" value="1"/>
</dbReference>
<dbReference type="EMBL" id="JBHSFN010000014">
    <property type="protein sequence ID" value="MFC4588941.1"/>
    <property type="molecule type" value="Genomic_DNA"/>
</dbReference>
<keyword evidence="5" id="KW-0378">Hydrolase</keyword>
<evidence type="ECO:0000256" key="2">
    <source>
        <dbReference type="SAM" id="Phobius"/>
    </source>
</evidence>
<evidence type="ECO:0000256" key="1">
    <source>
        <dbReference type="SAM" id="MobiDB-lite"/>
    </source>
</evidence>
<dbReference type="PANTHER" id="PTHR43265">
    <property type="entry name" value="ESTERASE ESTD"/>
    <property type="match status" value="1"/>
</dbReference>
<accession>A0ABV9EH81</accession>
<comment type="caution">
    <text evidence="5">The sequence shown here is derived from an EMBL/GenBank/DDBJ whole genome shotgun (WGS) entry which is preliminary data.</text>
</comment>
<proteinExistence type="predicted"/>
<dbReference type="PANTHER" id="PTHR43265:SF1">
    <property type="entry name" value="ESTERASE ESTD"/>
    <property type="match status" value="1"/>
</dbReference>
<protein>
    <submittedName>
        <fullName evidence="5">Alpha/beta hydrolase family protein</fullName>
        <ecNumber evidence="5">3.4.-.-</ecNumber>
    </submittedName>
</protein>
<feature type="transmembrane region" description="Helical" evidence="2">
    <location>
        <begin position="454"/>
        <end position="471"/>
    </location>
</feature>
<keyword evidence="2" id="KW-0812">Transmembrane</keyword>
<feature type="transmembrane region" description="Helical" evidence="2">
    <location>
        <begin position="492"/>
        <end position="511"/>
    </location>
</feature>
<keyword evidence="6" id="KW-1185">Reference proteome</keyword>
<feature type="chain" id="PRO_5046202628" evidence="3">
    <location>
        <begin position="26"/>
        <end position="514"/>
    </location>
</feature>
<keyword evidence="2" id="KW-0472">Membrane</keyword>
<name>A0ABV9EH81_9ACTN</name>
<reference evidence="6" key="1">
    <citation type="journal article" date="2019" name="Int. J. Syst. Evol. Microbiol.">
        <title>The Global Catalogue of Microorganisms (GCM) 10K type strain sequencing project: providing services to taxonomists for standard genome sequencing and annotation.</title>
        <authorList>
            <consortium name="The Broad Institute Genomics Platform"/>
            <consortium name="The Broad Institute Genome Sequencing Center for Infectious Disease"/>
            <person name="Wu L."/>
            <person name="Ma J."/>
        </authorList>
    </citation>
    <scope>NUCLEOTIDE SEQUENCE [LARGE SCALE GENOMIC DNA]</scope>
    <source>
        <strain evidence="6">CCUG 49560</strain>
    </source>
</reference>
<feature type="compositionally biased region" description="Low complexity" evidence="1">
    <location>
        <begin position="24"/>
        <end position="46"/>
    </location>
</feature>
<feature type="domain" description="Peptidase S9 prolyl oligopeptidase catalytic" evidence="4">
    <location>
        <begin position="157"/>
        <end position="315"/>
    </location>
</feature>
<feature type="signal peptide" evidence="3">
    <location>
        <begin position="1"/>
        <end position="25"/>
    </location>
</feature>
<organism evidence="5 6">
    <name type="scientific">Sphaerisporangium corydalis</name>
    <dbReference type="NCBI Taxonomy" id="1441875"/>
    <lineage>
        <taxon>Bacteria</taxon>
        <taxon>Bacillati</taxon>
        <taxon>Actinomycetota</taxon>
        <taxon>Actinomycetes</taxon>
        <taxon>Streptosporangiales</taxon>
        <taxon>Streptosporangiaceae</taxon>
        <taxon>Sphaerisporangium</taxon>
    </lineage>
</organism>
<dbReference type="EC" id="3.4.-.-" evidence="5"/>
<dbReference type="InterPro" id="IPR053145">
    <property type="entry name" value="AB_hydrolase_Est10"/>
</dbReference>
<keyword evidence="2" id="KW-1133">Transmembrane helix</keyword>
<feature type="region of interest" description="Disordered" evidence="1">
    <location>
        <begin position="24"/>
        <end position="67"/>
    </location>
</feature>
<dbReference type="Gene3D" id="3.40.50.1820">
    <property type="entry name" value="alpha/beta hydrolase"/>
    <property type="match status" value="1"/>
</dbReference>
<evidence type="ECO:0000256" key="3">
    <source>
        <dbReference type="SAM" id="SignalP"/>
    </source>
</evidence>
<feature type="transmembrane region" description="Helical" evidence="2">
    <location>
        <begin position="416"/>
        <end position="434"/>
    </location>
</feature>
<evidence type="ECO:0000259" key="4">
    <source>
        <dbReference type="Pfam" id="PF00326"/>
    </source>
</evidence>